<evidence type="ECO:0000256" key="1">
    <source>
        <dbReference type="SAM" id="Phobius"/>
    </source>
</evidence>
<dbReference type="AlphaFoldDB" id="A0A382X0Z4"/>
<sequence>MAIDVPMIIPFVLATGLMLWGVVSAVIAFSGNYDNAGIPKIYSSVEGITEMPESSVETNGNSKQKPQSENPIVIGTLYAGGLGVMGMLVLMLIASSIW</sequence>
<name>A0A382X0Z4_9ZZZZ</name>
<keyword evidence="1" id="KW-0472">Membrane</keyword>
<dbReference type="EMBL" id="UINC01164184">
    <property type="protein sequence ID" value="SVD64896.1"/>
    <property type="molecule type" value="Genomic_DNA"/>
</dbReference>
<proteinExistence type="predicted"/>
<accession>A0A382X0Z4</accession>
<evidence type="ECO:0000313" key="2">
    <source>
        <dbReference type="EMBL" id="SVD64896.1"/>
    </source>
</evidence>
<gene>
    <name evidence="2" type="ORF">METZ01_LOCUS417750</name>
</gene>
<feature type="transmembrane region" description="Helical" evidence="1">
    <location>
        <begin position="72"/>
        <end position="94"/>
    </location>
</feature>
<keyword evidence="1" id="KW-0812">Transmembrane</keyword>
<feature type="transmembrane region" description="Helical" evidence="1">
    <location>
        <begin position="7"/>
        <end position="29"/>
    </location>
</feature>
<protein>
    <submittedName>
        <fullName evidence="2">Uncharacterized protein</fullName>
    </submittedName>
</protein>
<keyword evidence="1" id="KW-1133">Transmembrane helix</keyword>
<reference evidence="2" key="1">
    <citation type="submission" date="2018-05" db="EMBL/GenBank/DDBJ databases">
        <authorList>
            <person name="Lanie J.A."/>
            <person name="Ng W.-L."/>
            <person name="Kazmierczak K.M."/>
            <person name="Andrzejewski T.M."/>
            <person name="Davidsen T.M."/>
            <person name="Wayne K.J."/>
            <person name="Tettelin H."/>
            <person name="Glass J.I."/>
            <person name="Rusch D."/>
            <person name="Podicherti R."/>
            <person name="Tsui H.-C.T."/>
            <person name="Winkler M.E."/>
        </authorList>
    </citation>
    <scope>NUCLEOTIDE SEQUENCE</scope>
</reference>
<organism evidence="2">
    <name type="scientific">marine metagenome</name>
    <dbReference type="NCBI Taxonomy" id="408172"/>
    <lineage>
        <taxon>unclassified sequences</taxon>
        <taxon>metagenomes</taxon>
        <taxon>ecological metagenomes</taxon>
    </lineage>
</organism>